<reference evidence="2 3" key="1">
    <citation type="journal article" date="2010" name="Nature">
        <title>Genome sequencing and analysis of the model grass Brachypodium distachyon.</title>
        <authorList>
            <consortium name="International Brachypodium Initiative"/>
        </authorList>
    </citation>
    <scope>NUCLEOTIDE SEQUENCE [LARGE SCALE GENOMIC DNA]</scope>
    <source>
        <strain evidence="2 3">Bd21</strain>
    </source>
</reference>
<dbReference type="OrthoDB" id="10262769at2759"/>
<accession>A0A2K2DRF7</accession>
<reference evidence="2" key="2">
    <citation type="submission" date="2017-06" db="EMBL/GenBank/DDBJ databases">
        <title>WGS assembly of Brachypodium distachyon.</title>
        <authorList>
            <consortium name="The International Brachypodium Initiative"/>
            <person name="Lucas S."/>
            <person name="Harmon-Smith M."/>
            <person name="Lail K."/>
            <person name="Tice H."/>
            <person name="Grimwood J."/>
            <person name="Bruce D."/>
            <person name="Barry K."/>
            <person name="Shu S."/>
            <person name="Lindquist E."/>
            <person name="Wang M."/>
            <person name="Pitluck S."/>
            <person name="Vogel J.P."/>
            <person name="Garvin D.F."/>
            <person name="Mockler T.C."/>
            <person name="Schmutz J."/>
            <person name="Rokhsar D."/>
            <person name="Bevan M.W."/>
        </authorList>
    </citation>
    <scope>NUCLEOTIDE SEQUENCE</scope>
    <source>
        <strain evidence="2">Bd21</strain>
    </source>
</reference>
<dbReference type="FunCoup" id="A0A2K2DRF7">
    <property type="interactions" value="988"/>
</dbReference>
<feature type="domain" description="FHA" evidence="1">
    <location>
        <begin position="780"/>
        <end position="836"/>
    </location>
</feature>
<proteinExistence type="predicted"/>
<evidence type="ECO:0000259" key="1">
    <source>
        <dbReference type="PROSITE" id="PS50006"/>
    </source>
</evidence>
<name>A0A2K2DRF7_BRADI</name>
<protein>
    <recommendedName>
        <fullName evidence="1">FHA domain-containing protein</fullName>
    </recommendedName>
</protein>
<dbReference type="STRING" id="15368.A0A2K2DRF7"/>
<dbReference type="Gramene" id="PNT76859">
    <property type="protein sequence ID" value="PNT76859"/>
    <property type="gene ID" value="BRADI_1g54880v3"/>
</dbReference>
<dbReference type="Proteomes" id="UP000008810">
    <property type="component" value="Chromosome 1"/>
</dbReference>
<dbReference type="GeneID" id="100821136"/>
<dbReference type="PANTHER" id="PTHR13233:SF20">
    <property type="entry name" value="OS07G0190900 PROTEIN"/>
    <property type="match status" value="1"/>
</dbReference>
<dbReference type="GO" id="GO:0044545">
    <property type="term" value="C:NSL complex"/>
    <property type="evidence" value="ECO:0000318"/>
    <property type="project" value="GO_Central"/>
</dbReference>
<dbReference type="PROSITE" id="PS50006">
    <property type="entry name" value="FHA_DOMAIN"/>
    <property type="match status" value="1"/>
</dbReference>
<dbReference type="InterPro" id="IPR000253">
    <property type="entry name" value="FHA_dom"/>
</dbReference>
<dbReference type="EMBL" id="CM000880">
    <property type="protein sequence ID" value="PNT76859.1"/>
    <property type="molecule type" value="Genomic_DNA"/>
</dbReference>
<dbReference type="GO" id="GO:0031011">
    <property type="term" value="C:Ino80 complex"/>
    <property type="evidence" value="ECO:0007669"/>
    <property type="project" value="InterPro"/>
</dbReference>
<dbReference type="InterPro" id="IPR037912">
    <property type="entry name" value="MCRS1"/>
</dbReference>
<organism evidence="2">
    <name type="scientific">Brachypodium distachyon</name>
    <name type="common">Purple false brome</name>
    <name type="synonym">Trachynia distachya</name>
    <dbReference type="NCBI Taxonomy" id="15368"/>
    <lineage>
        <taxon>Eukaryota</taxon>
        <taxon>Viridiplantae</taxon>
        <taxon>Streptophyta</taxon>
        <taxon>Embryophyta</taxon>
        <taxon>Tracheophyta</taxon>
        <taxon>Spermatophyta</taxon>
        <taxon>Magnoliopsida</taxon>
        <taxon>Liliopsida</taxon>
        <taxon>Poales</taxon>
        <taxon>Poaceae</taxon>
        <taxon>BOP clade</taxon>
        <taxon>Pooideae</taxon>
        <taxon>Stipodae</taxon>
        <taxon>Brachypodieae</taxon>
        <taxon>Brachypodium</taxon>
    </lineage>
</organism>
<dbReference type="EnsemblPlants" id="PNT76859">
    <property type="protein sequence ID" value="PNT76859"/>
    <property type="gene ID" value="BRADI_1g54880v3"/>
</dbReference>
<dbReference type="InterPro" id="IPR025999">
    <property type="entry name" value="MCRS_N"/>
</dbReference>
<dbReference type="GO" id="GO:0045944">
    <property type="term" value="P:positive regulation of transcription by RNA polymerase II"/>
    <property type="evidence" value="ECO:0000318"/>
    <property type="project" value="GO_Central"/>
</dbReference>
<dbReference type="Pfam" id="PF13325">
    <property type="entry name" value="MCRS_N"/>
    <property type="match status" value="1"/>
</dbReference>
<dbReference type="SUPFAM" id="SSF49879">
    <property type="entry name" value="SMAD/FHA domain"/>
    <property type="match status" value="1"/>
</dbReference>
<dbReference type="GO" id="GO:0002151">
    <property type="term" value="F:G-quadruplex RNA binding"/>
    <property type="evidence" value="ECO:0007669"/>
    <property type="project" value="InterPro"/>
</dbReference>
<gene>
    <name evidence="3" type="primary">LOC100821136</name>
    <name evidence="2" type="ORF">BRADI_1g54880v3</name>
</gene>
<dbReference type="RefSeq" id="XP_010228255.1">
    <property type="nucleotide sequence ID" value="XM_010229953.3"/>
</dbReference>
<evidence type="ECO:0000313" key="2">
    <source>
        <dbReference type="EMBL" id="PNT76859.1"/>
    </source>
</evidence>
<dbReference type="SMART" id="SM00240">
    <property type="entry name" value="FHA"/>
    <property type="match status" value="1"/>
</dbReference>
<dbReference type="ExpressionAtlas" id="A0A2K2DRF7">
    <property type="expression patterns" value="baseline"/>
</dbReference>
<dbReference type="FunFam" id="2.60.200.20:FF:000037">
    <property type="entry name" value="FHA domain containing protein"/>
    <property type="match status" value="1"/>
</dbReference>
<evidence type="ECO:0000313" key="3">
    <source>
        <dbReference type="EnsemblPlants" id="PNT76859"/>
    </source>
</evidence>
<evidence type="ECO:0000313" key="4">
    <source>
        <dbReference type="Proteomes" id="UP000008810"/>
    </source>
</evidence>
<dbReference type="InterPro" id="IPR008984">
    <property type="entry name" value="SMAD_FHA_dom_sf"/>
</dbReference>
<dbReference type="Gene3D" id="2.60.200.20">
    <property type="match status" value="1"/>
</dbReference>
<dbReference type="CDD" id="cd22687">
    <property type="entry name" value="FHA_MCRS1"/>
    <property type="match status" value="1"/>
</dbReference>
<dbReference type="AlphaFoldDB" id="A0A2K2DRF7"/>
<reference evidence="3" key="3">
    <citation type="submission" date="2018-08" db="UniProtKB">
        <authorList>
            <consortium name="EnsemblPlants"/>
        </authorList>
    </citation>
    <scope>IDENTIFICATION</scope>
    <source>
        <strain evidence="3">cv. Bd21</strain>
    </source>
</reference>
<sequence length="891" mass="98577">MGVLSAGASWDAKDDLLLKNAVEMLVLVRRWVGPLRVWLHILEAGASLESLAKGAVCFSCKFTLQELQDRWRSLLYDSVTSAQASARIVEFETELSTSSPGKTVKLFNSKGKGLSLRKRKIDSVKLQYYSRRKRVCHEPCLPANFGYAVAPCSCIPVGSSCVCGGVLKPSEGNDLVHRIDSAGTFVNSYQHIEESYGREQDVHHKDNQNYVFHPNHASASGSILIDGNINDESLHGCSDVGQLYICDNMEKNPRSSERKIAPLKGLSDLQDYAHSQQPLFGDHCGNGSTGSKILLDTDQDGVEQNKGRLQYSGLFKASRQQLCSRSPSIHTWSKFEGSNSPDMQIYVHKKEQEHITFFCDKKMEVTSSDTFACLVNINNGISNSGLDNASISGSDSMHDRSVSCSLSQDFELLNGKKIPDSALDTNHEECSDLHTEVVTEDISRVHLPDLSDSNVRNTCDSHIDPIHKKHSKTDVYGTDMVPTSSQVPHPGCSIECRLNTEDSEIPCNDDALMPGQPPLEFISTCDQKSQHSTCLVSTEPAPSKNVIDSNHTDSVVDVQPSSTAMKMVTSTFEQKENMVASNEAYIIGSRPPVILGVGTDNAIMCMPTFLSAAEFSKETTCGLVQHECVGNFRNLTLHMPNQVSAQKNSKFLADKPDMGCETAIQNSLSSHALLDIKFQNPIATMSSSDQAEGGSDIENSVPNYFDIEALILDQDLIPWDEESDFVQPEVSRFQHLESRKKLIRLEQGARSYMNRSIMSQGAFAIIYGRYLKYYIKDPEVTLGRETEEVHVDIDLAKEGNANKISRRQAVIKMDAGGSFHIKNIGRYPIFVNGKEVPCNKRINLISDALLEIRGMKFIFHVDPDAVRQHIILASRGSSEGKKSAFDWDQNP</sequence>
<dbReference type="Pfam" id="PF00498">
    <property type="entry name" value="FHA"/>
    <property type="match status" value="1"/>
</dbReference>
<keyword evidence="4" id="KW-1185">Reference proteome</keyword>
<dbReference type="GO" id="GO:0071339">
    <property type="term" value="C:MLL1 complex"/>
    <property type="evidence" value="ECO:0007669"/>
    <property type="project" value="InterPro"/>
</dbReference>
<dbReference type="PANTHER" id="PTHR13233">
    <property type="entry name" value="MICROSPHERULE PROTEIN 1"/>
    <property type="match status" value="1"/>
</dbReference>